<keyword evidence="2" id="KW-1185">Reference proteome</keyword>
<name>A0A0J8B505_BETVV</name>
<gene>
    <name evidence="1" type="ORF">BVRB_013810</name>
</gene>
<dbReference type="EMBL" id="KQ090643">
    <property type="protein sequence ID" value="KMS94953.1"/>
    <property type="molecule type" value="Genomic_DNA"/>
</dbReference>
<dbReference type="AlphaFoldDB" id="A0A0J8B505"/>
<dbReference type="Proteomes" id="UP000035740">
    <property type="component" value="Unassembled WGS sequence"/>
</dbReference>
<proteinExistence type="predicted"/>
<dbReference type="Gramene" id="KMS94953">
    <property type="protein sequence ID" value="KMS94953"/>
    <property type="gene ID" value="BVRB_013810"/>
</dbReference>
<reference evidence="1 2" key="1">
    <citation type="journal article" date="2014" name="Nature">
        <title>The genome of the recently domesticated crop plant sugar beet (Beta vulgaris).</title>
        <authorList>
            <person name="Dohm J.C."/>
            <person name="Minoche A.E."/>
            <person name="Holtgrawe D."/>
            <person name="Capella-Gutierrez S."/>
            <person name="Zakrzewski F."/>
            <person name="Tafer H."/>
            <person name="Rupp O."/>
            <person name="Sorensen T.R."/>
            <person name="Stracke R."/>
            <person name="Reinhardt R."/>
            <person name="Goesmann A."/>
            <person name="Kraft T."/>
            <person name="Schulz B."/>
            <person name="Stadler P.F."/>
            <person name="Schmidt T."/>
            <person name="Gabaldon T."/>
            <person name="Lehrach H."/>
            <person name="Weisshaar B."/>
            <person name="Himmelbauer H."/>
        </authorList>
    </citation>
    <scope>NUCLEOTIDE SEQUENCE [LARGE SCALE GENOMIC DNA]</scope>
    <source>
        <tissue evidence="1">Taproot</tissue>
    </source>
</reference>
<evidence type="ECO:0000313" key="2">
    <source>
        <dbReference type="Proteomes" id="UP000035740"/>
    </source>
</evidence>
<evidence type="ECO:0000313" key="1">
    <source>
        <dbReference type="EMBL" id="KMS94953.1"/>
    </source>
</evidence>
<protein>
    <submittedName>
        <fullName evidence="1">Uncharacterized protein</fullName>
    </submittedName>
</protein>
<accession>A0A0J8B505</accession>
<sequence length="50" mass="5821">MGHLNIEFSARTKTVKVLLRYINQLHTTHQSKIYLSQGSTDNTLWIMCNN</sequence>
<organism evidence="1 2">
    <name type="scientific">Beta vulgaris subsp. vulgaris</name>
    <name type="common">Beet</name>
    <dbReference type="NCBI Taxonomy" id="3555"/>
    <lineage>
        <taxon>Eukaryota</taxon>
        <taxon>Viridiplantae</taxon>
        <taxon>Streptophyta</taxon>
        <taxon>Embryophyta</taxon>
        <taxon>Tracheophyta</taxon>
        <taxon>Spermatophyta</taxon>
        <taxon>Magnoliopsida</taxon>
        <taxon>eudicotyledons</taxon>
        <taxon>Gunneridae</taxon>
        <taxon>Pentapetalae</taxon>
        <taxon>Caryophyllales</taxon>
        <taxon>Chenopodiaceae</taxon>
        <taxon>Betoideae</taxon>
        <taxon>Beta</taxon>
    </lineage>
</organism>